<dbReference type="EMBL" id="JAGDYM010000004">
    <property type="protein sequence ID" value="MBO1901120.1"/>
    <property type="molecule type" value="Genomic_DNA"/>
</dbReference>
<keyword evidence="3" id="KW-1185">Reference proteome</keyword>
<name>A0A939SB50_9MICO</name>
<comment type="caution">
    <text evidence="2">The sequence shown here is derived from an EMBL/GenBank/DDBJ whole genome shotgun (WGS) entry which is preliminary data.</text>
</comment>
<sequence>MNTDGSFHAPRDLRIVAACNRAIETLRSGCRSLQIAAFATDDGFEITRRPSSGAQDERLASIASSLQALTEAVARNRAIGGTTYTLIEADAGRVLLRRVPGHPIMLLAVFGAEEVAGQAISISRGVVSDLGAELSALDPQAGAPDPTDFHVTESQ</sequence>
<evidence type="ECO:0000259" key="1">
    <source>
        <dbReference type="SMART" id="SM00960"/>
    </source>
</evidence>
<dbReference type="RefSeq" id="WP_208096332.1">
    <property type="nucleotide sequence ID" value="NZ_JAGDYM010000004.1"/>
</dbReference>
<dbReference type="SUPFAM" id="SSF103196">
    <property type="entry name" value="Roadblock/LC7 domain"/>
    <property type="match status" value="1"/>
</dbReference>
<feature type="domain" description="Roadblock/LAMTOR2" evidence="1">
    <location>
        <begin position="20"/>
        <end position="110"/>
    </location>
</feature>
<accession>A0A939SB50</accession>
<organism evidence="2 3">
    <name type="scientific">Leucobacter weissii</name>
    <dbReference type="NCBI Taxonomy" id="1983706"/>
    <lineage>
        <taxon>Bacteria</taxon>
        <taxon>Bacillati</taxon>
        <taxon>Actinomycetota</taxon>
        <taxon>Actinomycetes</taxon>
        <taxon>Micrococcales</taxon>
        <taxon>Microbacteriaceae</taxon>
        <taxon>Leucobacter</taxon>
    </lineage>
</organism>
<dbReference type="SMART" id="SM00960">
    <property type="entry name" value="Robl_LC7"/>
    <property type="match status" value="1"/>
</dbReference>
<protein>
    <submittedName>
        <fullName evidence="2">Roadblock/LC7 domain-containing protein</fullName>
    </submittedName>
</protein>
<dbReference type="AlphaFoldDB" id="A0A939SB50"/>
<reference evidence="2" key="1">
    <citation type="submission" date="2021-03" db="EMBL/GenBank/DDBJ databases">
        <title>Leucobacter chromiisoli sp. nov., isolated from chromium-containing soil of chemical plant.</title>
        <authorList>
            <person name="Xu Z."/>
        </authorList>
    </citation>
    <scope>NUCLEOTIDE SEQUENCE</scope>
    <source>
        <strain evidence="2">S27</strain>
    </source>
</reference>
<evidence type="ECO:0000313" key="3">
    <source>
        <dbReference type="Proteomes" id="UP000664382"/>
    </source>
</evidence>
<dbReference type="Pfam" id="PF03259">
    <property type="entry name" value="Robl_LC7"/>
    <property type="match status" value="1"/>
</dbReference>
<dbReference type="Proteomes" id="UP000664382">
    <property type="component" value="Unassembled WGS sequence"/>
</dbReference>
<evidence type="ECO:0000313" key="2">
    <source>
        <dbReference type="EMBL" id="MBO1901120.1"/>
    </source>
</evidence>
<gene>
    <name evidence="2" type="ORF">J4H92_04050</name>
</gene>
<dbReference type="Gene3D" id="3.30.450.30">
    <property type="entry name" value="Dynein light chain 2a, cytoplasmic"/>
    <property type="match status" value="1"/>
</dbReference>
<proteinExistence type="predicted"/>
<dbReference type="InterPro" id="IPR004942">
    <property type="entry name" value="Roadblock/LAMTOR2_dom"/>
</dbReference>